<dbReference type="InterPro" id="IPR036591">
    <property type="entry name" value="YggU-like_sf"/>
</dbReference>
<dbReference type="NCBIfam" id="TIGR00251">
    <property type="entry name" value="DUF167 family protein"/>
    <property type="match status" value="1"/>
</dbReference>
<dbReference type="Proteomes" id="UP000177565">
    <property type="component" value="Unassembled WGS sequence"/>
</dbReference>
<reference evidence="2 3" key="1">
    <citation type="journal article" date="2016" name="Nat. Commun.">
        <title>Thousands of microbial genomes shed light on interconnected biogeochemical processes in an aquifer system.</title>
        <authorList>
            <person name="Anantharaman K."/>
            <person name="Brown C.T."/>
            <person name="Hug L.A."/>
            <person name="Sharon I."/>
            <person name="Castelle C.J."/>
            <person name="Probst A.J."/>
            <person name="Thomas B.C."/>
            <person name="Singh A."/>
            <person name="Wilkins M.J."/>
            <person name="Karaoz U."/>
            <person name="Brodie E.L."/>
            <person name="Williams K.H."/>
            <person name="Hubbard S.S."/>
            <person name="Banfield J.F."/>
        </authorList>
    </citation>
    <scope>NUCLEOTIDE SEQUENCE [LARGE SCALE GENOMIC DNA]</scope>
</reference>
<dbReference type="EMBL" id="MHRQ01000010">
    <property type="protein sequence ID" value="OHA27227.1"/>
    <property type="molecule type" value="Genomic_DNA"/>
</dbReference>
<dbReference type="InterPro" id="IPR003746">
    <property type="entry name" value="DUF167"/>
</dbReference>
<comment type="similarity">
    <text evidence="1">Belongs to the UPF0235 family.</text>
</comment>
<proteinExistence type="inferred from homology"/>
<gene>
    <name evidence="2" type="ORF">A3C06_03995</name>
</gene>
<comment type="caution">
    <text evidence="2">The sequence shown here is derived from an EMBL/GenBank/DDBJ whole genome shotgun (WGS) entry which is preliminary data.</text>
</comment>
<dbReference type="STRING" id="1802312.A3C06_03995"/>
<sequence>MYVKIKVVASAPKEHFTKVGEDVFEVWVLEPAKQGQANRRVLELVRTHFGPRTSVRIVSGHHSPSKIVSVETHA</sequence>
<dbReference type="SUPFAM" id="SSF69786">
    <property type="entry name" value="YggU-like"/>
    <property type="match status" value="1"/>
</dbReference>
<organism evidence="2 3">
    <name type="scientific">Candidatus Taylorbacteria bacterium RIFCSPHIGHO2_02_FULL_46_13</name>
    <dbReference type="NCBI Taxonomy" id="1802312"/>
    <lineage>
        <taxon>Bacteria</taxon>
        <taxon>Candidatus Tayloriibacteriota</taxon>
    </lineage>
</organism>
<dbReference type="Pfam" id="PF02594">
    <property type="entry name" value="DUF167"/>
    <property type="match status" value="1"/>
</dbReference>
<dbReference type="SMART" id="SM01152">
    <property type="entry name" value="DUF167"/>
    <property type="match status" value="1"/>
</dbReference>
<evidence type="ECO:0000256" key="1">
    <source>
        <dbReference type="ARBA" id="ARBA00010364"/>
    </source>
</evidence>
<accession>A0A1G2MTM8</accession>
<dbReference type="AlphaFoldDB" id="A0A1G2MTM8"/>
<evidence type="ECO:0000313" key="2">
    <source>
        <dbReference type="EMBL" id="OHA27227.1"/>
    </source>
</evidence>
<name>A0A1G2MTM8_9BACT</name>
<protein>
    <submittedName>
        <fullName evidence="2">Uncharacterized protein</fullName>
    </submittedName>
</protein>
<evidence type="ECO:0000313" key="3">
    <source>
        <dbReference type="Proteomes" id="UP000177565"/>
    </source>
</evidence>
<dbReference type="Gene3D" id="3.30.1200.10">
    <property type="entry name" value="YggU-like"/>
    <property type="match status" value="1"/>
</dbReference>